<name>A0A4Y2QS81_ARAVE</name>
<dbReference type="Proteomes" id="UP000499080">
    <property type="component" value="Unassembled WGS sequence"/>
</dbReference>
<dbReference type="EMBL" id="BGPR01014671">
    <property type="protein sequence ID" value="GBN66193.1"/>
    <property type="molecule type" value="Genomic_DNA"/>
</dbReference>
<gene>
    <name evidence="3" type="ORF">AVEN_199403_1</name>
    <name evidence="4" type="ORF">AVEN_264085_1</name>
</gene>
<dbReference type="AlphaFoldDB" id="A0A4Y2QS81"/>
<feature type="region of interest" description="Disordered" evidence="1">
    <location>
        <begin position="207"/>
        <end position="254"/>
    </location>
</feature>
<proteinExistence type="predicted"/>
<evidence type="ECO:0000256" key="1">
    <source>
        <dbReference type="SAM" id="MobiDB-lite"/>
    </source>
</evidence>
<evidence type="ECO:0000313" key="5">
    <source>
        <dbReference type="Proteomes" id="UP000499080"/>
    </source>
</evidence>
<feature type="domain" description="PiggyBac transposable element-derived protein" evidence="2">
    <location>
        <begin position="5"/>
        <end position="169"/>
    </location>
</feature>
<comment type="caution">
    <text evidence="4">The sequence shown here is derived from an EMBL/GenBank/DDBJ whole genome shotgun (WGS) entry which is preliminary data.</text>
</comment>
<dbReference type="PANTHER" id="PTHR47272">
    <property type="entry name" value="DDE_TNP_1_7 DOMAIN-CONTAINING PROTEIN"/>
    <property type="match status" value="1"/>
</dbReference>
<dbReference type="PANTHER" id="PTHR47272:SF1">
    <property type="entry name" value="PIGGYBAC TRANSPOSABLE ELEMENT-DERIVED PROTEIN 3-LIKE"/>
    <property type="match status" value="1"/>
</dbReference>
<dbReference type="Pfam" id="PF13843">
    <property type="entry name" value="DDE_Tnp_1_7"/>
    <property type="match status" value="1"/>
</dbReference>
<dbReference type="InterPro" id="IPR029526">
    <property type="entry name" value="PGBD"/>
</dbReference>
<organism evidence="4 5">
    <name type="scientific">Araneus ventricosus</name>
    <name type="common">Orbweaver spider</name>
    <name type="synonym">Epeira ventricosa</name>
    <dbReference type="NCBI Taxonomy" id="182803"/>
    <lineage>
        <taxon>Eukaryota</taxon>
        <taxon>Metazoa</taxon>
        <taxon>Ecdysozoa</taxon>
        <taxon>Arthropoda</taxon>
        <taxon>Chelicerata</taxon>
        <taxon>Arachnida</taxon>
        <taxon>Araneae</taxon>
        <taxon>Araneomorphae</taxon>
        <taxon>Entelegynae</taxon>
        <taxon>Araneoidea</taxon>
        <taxon>Araneidae</taxon>
        <taxon>Araneus</taxon>
    </lineage>
</organism>
<dbReference type="EMBL" id="BGPR01014522">
    <property type="protein sequence ID" value="GBN65546.1"/>
    <property type="molecule type" value="Genomic_DNA"/>
</dbReference>
<accession>A0A4Y2QS81</accession>
<dbReference type="OrthoDB" id="122438at2759"/>
<evidence type="ECO:0000313" key="3">
    <source>
        <dbReference type="EMBL" id="GBN65546.1"/>
    </source>
</evidence>
<sequence length="264" mass="29978">MVYAHKFEIYSGQENLEKVPGEPDLGATGNVVVRLLRGVPRMINHIIYFDNFYTSLPLVYFLAKQGIHTVGTVQQNRIPNNKLPDRKTFMKKSVPRGSYEERVSTFDGVDMSCVAWKDNKVVTLLSTYSGALPVTEVSRYDKAKKETIGITCPFIVQEYNKHMGVINAWVIYRKNAMERNHHKKNLLTMSQFRNELAFVLCNKGTSKETKRGRRSTSTLEDELQSKIKKASPAPPPPKDIRTDGAEHWPTVGGSHRCKYPKCKG</sequence>
<reference evidence="4 5" key="1">
    <citation type="journal article" date="2019" name="Sci. Rep.">
        <title>Orb-weaving spider Araneus ventricosus genome elucidates the spidroin gene catalogue.</title>
        <authorList>
            <person name="Kono N."/>
            <person name="Nakamura H."/>
            <person name="Ohtoshi R."/>
            <person name="Moran D.A.P."/>
            <person name="Shinohara A."/>
            <person name="Yoshida Y."/>
            <person name="Fujiwara M."/>
            <person name="Mori M."/>
            <person name="Tomita M."/>
            <person name="Arakawa K."/>
        </authorList>
    </citation>
    <scope>NUCLEOTIDE SEQUENCE [LARGE SCALE GENOMIC DNA]</scope>
</reference>
<evidence type="ECO:0000259" key="2">
    <source>
        <dbReference type="Pfam" id="PF13843"/>
    </source>
</evidence>
<keyword evidence="5" id="KW-1185">Reference proteome</keyword>
<protein>
    <recommendedName>
        <fullName evidence="2">PiggyBac transposable element-derived protein domain-containing protein</fullName>
    </recommendedName>
</protein>
<evidence type="ECO:0000313" key="4">
    <source>
        <dbReference type="EMBL" id="GBN66193.1"/>
    </source>
</evidence>